<name>A0A8C0GEW5_CHEAB</name>
<reference evidence="1" key="2">
    <citation type="submission" date="2025-09" db="UniProtKB">
        <authorList>
            <consortium name="Ensembl"/>
        </authorList>
    </citation>
    <scope>IDENTIFICATION</scope>
</reference>
<evidence type="ECO:0000313" key="2">
    <source>
        <dbReference type="Proteomes" id="UP000694404"/>
    </source>
</evidence>
<dbReference type="Ensembl" id="ENSCABT00000007468.1">
    <property type="protein sequence ID" value="ENSCABP00000006836.1"/>
    <property type="gene ID" value="ENSCABG00000005175.1"/>
</dbReference>
<dbReference type="Proteomes" id="UP000694404">
    <property type="component" value="Unplaced"/>
</dbReference>
<dbReference type="GO" id="GO:0003688">
    <property type="term" value="F:DNA replication origin binding"/>
    <property type="evidence" value="ECO:0007669"/>
    <property type="project" value="TreeGrafter"/>
</dbReference>
<dbReference type="GO" id="GO:0005664">
    <property type="term" value="C:nuclear origin of replication recognition complex"/>
    <property type="evidence" value="ECO:0007669"/>
    <property type="project" value="TreeGrafter"/>
</dbReference>
<dbReference type="GeneTree" id="ENSGT00390000016542"/>
<proteinExistence type="predicted"/>
<dbReference type="InterPro" id="IPR016527">
    <property type="entry name" value="ORC4"/>
</dbReference>
<dbReference type="InterPro" id="IPR027417">
    <property type="entry name" value="P-loop_NTPase"/>
</dbReference>
<evidence type="ECO:0000313" key="1">
    <source>
        <dbReference type="Ensembl" id="ENSCABP00000006836.1"/>
    </source>
</evidence>
<sequence length="121" mass="13808">LSSRNLLMNFVSCLERLKKILTIIFLHCYCFRGGGRGGFAYNSELIIGPRGSGKSMLLNHVLKELMEVKQVRENLLQVRLNGLLQTSDKIALTEITRQLQMENMVRDKVFGICLPCPQYFS</sequence>
<reference evidence="1" key="1">
    <citation type="submission" date="2025-08" db="UniProtKB">
        <authorList>
            <consortium name="Ensembl"/>
        </authorList>
    </citation>
    <scope>IDENTIFICATION</scope>
</reference>
<protein>
    <submittedName>
        <fullName evidence="1">Uncharacterized protein</fullName>
    </submittedName>
</protein>
<accession>A0A8C0GEW5</accession>
<dbReference type="PANTHER" id="PTHR12087">
    <property type="entry name" value="ORIGIN RECOGNITION COMPLEX SUBUNIT 4"/>
    <property type="match status" value="1"/>
</dbReference>
<keyword evidence="2" id="KW-1185">Reference proteome</keyword>
<dbReference type="Gene3D" id="3.40.50.300">
    <property type="entry name" value="P-loop containing nucleotide triphosphate hydrolases"/>
    <property type="match status" value="1"/>
</dbReference>
<dbReference type="AlphaFoldDB" id="A0A8C0GEW5"/>
<organism evidence="1 2">
    <name type="scientific">Chelonoidis abingdonii</name>
    <name type="common">Abingdon island giant tortoise</name>
    <name type="synonym">Testudo abingdonii</name>
    <dbReference type="NCBI Taxonomy" id="106734"/>
    <lineage>
        <taxon>Eukaryota</taxon>
        <taxon>Metazoa</taxon>
        <taxon>Chordata</taxon>
        <taxon>Craniata</taxon>
        <taxon>Vertebrata</taxon>
        <taxon>Euteleostomi</taxon>
        <taxon>Archelosauria</taxon>
        <taxon>Testudinata</taxon>
        <taxon>Testudines</taxon>
        <taxon>Cryptodira</taxon>
        <taxon>Durocryptodira</taxon>
        <taxon>Testudinoidea</taxon>
        <taxon>Testudinidae</taxon>
        <taxon>Chelonoidis</taxon>
    </lineage>
</organism>
<dbReference type="SUPFAM" id="SSF52540">
    <property type="entry name" value="P-loop containing nucleoside triphosphate hydrolases"/>
    <property type="match status" value="1"/>
</dbReference>
<dbReference type="PANTHER" id="PTHR12087:SF0">
    <property type="entry name" value="ORIGIN RECOGNITION COMPLEX SUBUNIT 4"/>
    <property type="match status" value="1"/>
</dbReference>
<dbReference type="GO" id="GO:0006270">
    <property type="term" value="P:DNA replication initiation"/>
    <property type="evidence" value="ECO:0007669"/>
    <property type="project" value="TreeGrafter"/>
</dbReference>